<comment type="caution">
    <text evidence="1">The sequence shown here is derived from an EMBL/GenBank/DDBJ whole genome shotgun (WGS) entry which is preliminary data.</text>
</comment>
<protein>
    <submittedName>
        <fullName evidence="1">Uncharacterized protein</fullName>
    </submittedName>
</protein>
<proteinExistence type="predicted"/>
<evidence type="ECO:0000313" key="1">
    <source>
        <dbReference type="EMBL" id="RAJ92234.1"/>
    </source>
</evidence>
<dbReference type="AlphaFoldDB" id="A0A327WM80"/>
<accession>A0A327WM80</accession>
<organism evidence="1 2">
    <name type="scientific">Larkinella arboricola</name>
    <dbReference type="NCBI Taxonomy" id="643671"/>
    <lineage>
        <taxon>Bacteria</taxon>
        <taxon>Pseudomonadati</taxon>
        <taxon>Bacteroidota</taxon>
        <taxon>Cytophagia</taxon>
        <taxon>Cytophagales</taxon>
        <taxon>Spirosomataceae</taxon>
        <taxon>Larkinella</taxon>
    </lineage>
</organism>
<evidence type="ECO:0000313" key="2">
    <source>
        <dbReference type="Proteomes" id="UP000248790"/>
    </source>
</evidence>
<sequence>MVLLAATPNEAPIRAATEKTRSKILTDSPKEEKDLIFHMRDVILKLASKLANCESVDELRAAEHLMEELIAGRIIIVDDATGKILEEQLNEQDGSGI</sequence>
<gene>
    <name evidence="1" type="ORF">LX87_05202</name>
</gene>
<keyword evidence="2" id="KW-1185">Reference proteome</keyword>
<reference evidence="1 2" key="1">
    <citation type="submission" date="2018-06" db="EMBL/GenBank/DDBJ databases">
        <title>Genomic Encyclopedia of Archaeal and Bacterial Type Strains, Phase II (KMG-II): from individual species to whole genera.</title>
        <authorList>
            <person name="Goeker M."/>
        </authorList>
    </citation>
    <scope>NUCLEOTIDE SEQUENCE [LARGE SCALE GENOMIC DNA]</scope>
    <source>
        <strain evidence="1 2">DSM 21851</strain>
    </source>
</reference>
<dbReference type="EMBL" id="QLMC01000008">
    <property type="protein sequence ID" value="RAJ92234.1"/>
    <property type="molecule type" value="Genomic_DNA"/>
</dbReference>
<dbReference type="Proteomes" id="UP000248790">
    <property type="component" value="Unassembled WGS sequence"/>
</dbReference>
<name>A0A327WM80_LARAB</name>